<evidence type="ECO:0000256" key="2">
    <source>
        <dbReference type="ARBA" id="ARBA00023043"/>
    </source>
</evidence>
<name>A0A7J0EFM4_9ERIC</name>
<organism evidence="4 5">
    <name type="scientific">Actinidia rufa</name>
    <dbReference type="NCBI Taxonomy" id="165716"/>
    <lineage>
        <taxon>Eukaryota</taxon>
        <taxon>Viridiplantae</taxon>
        <taxon>Streptophyta</taxon>
        <taxon>Embryophyta</taxon>
        <taxon>Tracheophyta</taxon>
        <taxon>Spermatophyta</taxon>
        <taxon>Magnoliopsida</taxon>
        <taxon>eudicotyledons</taxon>
        <taxon>Gunneridae</taxon>
        <taxon>Pentapetalae</taxon>
        <taxon>asterids</taxon>
        <taxon>Ericales</taxon>
        <taxon>Actinidiaceae</taxon>
        <taxon>Actinidia</taxon>
    </lineage>
</organism>
<dbReference type="PANTHER" id="PTHR24186:SF50">
    <property type="entry name" value="ANKYRIN REPEAT-CONTAINING PROTEIN ITN1-LIKE ISOFORM X1"/>
    <property type="match status" value="1"/>
</dbReference>
<feature type="repeat" description="ANK" evidence="3">
    <location>
        <begin position="249"/>
        <end position="271"/>
    </location>
</feature>
<evidence type="ECO:0008006" key="6">
    <source>
        <dbReference type="Google" id="ProtNLM"/>
    </source>
</evidence>
<dbReference type="PROSITE" id="PS50088">
    <property type="entry name" value="ANK_REPEAT"/>
    <property type="match status" value="2"/>
</dbReference>
<gene>
    <name evidence="4" type="ORF">Acr_03g0017600</name>
</gene>
<comment type="caution">
    <text evidence="4">The sequence shown here is derived from an EMBL/GenBank/DDBJ whole genome shotgun (WGS) entry which is preliminary data.</text>
</comment>
<dbReference type="EMBL" id="BJWL01000003">
    <property type="protein sequence ID" value="GFY84986.1"/>
    <property type="molecule type" value="Genomic_DNA"/>
</dbReference>
<dbReference type="InterPro" id="IPR002110">
    <property type="entry name" value="Ankyrin_rpt"/>
</dbReference>
<proteinExistence type="predicted"/>
<evidence type="ECO:0000256" key="1">
    <source>
        <dbReference type="ARBA" id="ARBA00022737"/>
    </source>
</evidence>
<keyword evidence="5" id="KW-1185">Reference proteome</keyword>
<dbReference type="PROSITE" id="PS50297">
    <property type="entry name" value="ANK_REP_REGION"/>
    <property type="match status" value="2"/>
</dbReference>
<evidence type="ECO:0000313" key="4">
    <source>
        <dbReference type="EMBL" id="GFY84986.1"/>
    </source>
</evidence>
<dbReference type="OrthoDB" id="1847170at2759"/>
<protein>
    <recommendedName>
        <fullName evidence="6">Ankyrin repeat family protein</fullName>
    </recommendedName>
</protein>
<dbReference type="GO" id="GO:0005886">
    <property type="term" value="C:plasma membrane"/>
    <property type="evidence" value="ECO:0007669"/>
    <property type="project" value="TreeGrafter"/>
</dbReference>
<dbReference type="InterPro" id="IPR036770">
    <property type="entry name" value="Ankyrin_rpt-contain_sf"/>
</dbReference>
<reference evidence="4 5" key="1">
    <citation type="submission" date="2019-07" db="EMBL/GenBank/DDBJ databases">
        <title>De Novo Assembly of kiwifruit Actinidia rufa.</title>
        <authorList>
            <person name="Sugita-Konishi S."/>
            <person name="Sato K."/>
            <person name="Mori E."/>
            <person name="Abe Y."/>
            <person name="Kisaki G."/>
            <person name="Hamano K."/>
            <person name="Suezawa K."/>
            <person name="Otani M."/>
            <person name="Fukuda T."/>
            <person name="Manabe T."/>
            <person name="Gomi K."/>
            <person name="Tabuchi M."/>
            <person name="Akimitsu K."/>
            <person name="Kataoka I."/>
        </authorList>
    </citation>
    <scope>NUCLEOTIDE SEQUENCE [LARGE SCALE GENOMIC DNA]</scope>
    <source>
        <strain evidence="5">cv. Fuchu</strain>
    </source>
</reference>
<keyword evidence="2 3" id="KW-0040">ANK repeat</keyword>
<sequence length="465" mass="52278">MDTTLYRAAMEGNIDALIQNKERLENNLTPTNNTVLHVAAQFGHIQCVMEVLNMCPSMYRKVNSRGDTSLHVAAREGHSTIVQALIEYANALDEELENGVGTAKDMMRMTNEERDTALHEAVRNHHSFVVQLLTKEDPEFYHPGNNAEETPLYLAAERGYLGLVFVILETCTAPAYGGPGGRTALHSAVIHNLEGCTKKLLDWKPALTKETDVHGWTPLHYAAWFGYASRARELLNVDKSVAYLVDKDDKKTALHLAASHGNVRVMEELISYCPDCWEMVDGRGKNILHIAAKNEKKRVIKFILRNFPFSSLINQKDVDGNTPLHLLVASDCCELGLIKHPKVDRMAFNRENLTPLEVVYCNKNAEPWKNTKMQGFTKRGLIKAGANLGWRDVISRDRVEMEAKEQHHVHEEILPMDIRRAADTKSPSLLVSSYQAASMAMKALTESFQDICGNRCYGHDQGQRE</sequence>
<dbReference type="PANTHER" id="PTHR24186">
    <property type="entry name" value="PROTEIN PHOSPHATASE 1 REGULATORY SUBUNIT"/>
    <property type="match status" value="1"/>
</dbReference>
<evidence type="ECO:0000313" key="5">
    <source>
        <dbReference type="Proteomes" id="UP000585474"/>
    </source>
</evidence>
<feature type="repeat" description="ANK" evidence="3">
    <location>
        <begin position="65"/>
        <end position="97"/>
    </location>
</feature>
<dbReference type="Gene3D" id="1.25.40.20">
    <property type="entry name" value="Ankyrin repeat-containing domain"/>
    <property type="match status" value="1"/>
</dbReference>
<evidence type="ECO:0000256" key="3">
    <source>
        <dbReference type="PROSITE-ProRule" id="PRU00023"/>
    </source>
</evidence>
<accession>A0A7J0EFM4</accession>
<dbReference type="SMART" id="SM00248">
    <property type="entry name" value="ANK"/>
    <property type="match status" value="9"/>
</dbReference>
<dbReference type="AlphaFoldDB" id="A0A7J0EFM4"/>
<dbReference type="Proteomes" id="UP000585474">
    <property type="component" value="Unassembled WGS sequence"/>
</dbReference>
<dbReference type="SUPFAM" id="SSF48403">
    <property type="entry name" value="Ankyrin repeat"/>
    <property type="match status" value="1"/>
</dbReference>
<dbReference type="Pfam" id="PF12796">
    <property type="entry name" value="Ank_2"/>
    <property type="match status" value="4"/>
</dbReference>
<keyword evidence="1" id="KW-0677">Repeat</keyword>